<evidence type="ECO:0000256" key="1">
    <source>
        <dbReference type="ARBA" id="ARBA00004141"/>
    </source>
</evidence>
<evidence type="ECO:0000259" key="6">
    <source>
        <dbReference type="Pfam" id="PF07782"/>
    </source>
</evidence>
<dbReference type="KEGG" id="ipu:108256538"/>
<dbReference type="InterPro" id="IPR051856">
    <property type="entry name" value="CSR-E3_Ligase_Protein"/>
</dbReference>
<evidence type="ECO:0000313" key="7">
    <source>
        <dbReference type="Proteomes" id="UP000221080"/>
    </source>
</evidence>
<sequence length="480" mass="54754">MNLLKLKASLKTTSTRICSLYTTKSEMSWSEKFILLISCLMTSFILAVFCLLGLRFPLNFGTEVSIATTAAFWLCVTLAMWFSPNVRCFGILFLMSISLKQGKKQLLTAGTTVVIFLNIRNTLMNMKGLGKSLVCNLEEKLISIDLAPLGNYIRMIKWVASELKKSLINFLGGNYHTDFKLKPVVHSGELTKKISEAQRTMNNTAESVLVVIDGISSIGKQISPVLGVAILVIATALYLRKFRLNRKQKNVFITKKFLKYDESQRLQGKASVLPLTKKEAKRYIIVPSAHLTKKDVKTMLKFSMSIVTHSMAWLFFIGLDALVYWIISVLSKRLEELKPLHVPVLLKVEEGIFFIGINVERDRKVYDFSYDVPVFEKKCLPAPELWLYKSVLPLSVIFGLLVLLVVVSSKLSQLRLIVSEQFYSEDAEKRIAELHAKILKRRSKWTAKDAKRTLKSFATQLHFWFPIIFRYQNNNLENEI</sequence>
<reference evidence="8" key="2">
    <citation type="submission" date="2025-08" db="UniProtKB">
        <authorList>
            <consortium name="RefSeq"/>
        </authorList>
    </citation>
    <scope>IDENTIFICATION</scope>
    <source>
        <tissue evidence="8">Blood</tissue>
    </source>
</reference>
<accession>A0A2D0PSK6</accession>
<evidence type="ECO:0000313" key="8">
    <source>
        <dbReference type="RefSeq" id="XP_017308997.2"/>
    </source>
</evidence>
<organism evidence="7 8">
    <name type="scientific">Ictalurus punctatus</name>
    <name type="common">Channel catfish</name>
    <name type="synonym">Silurus punctatus</name>
    <dbReference type="NCBI Taxonomy" id="7998"/>
    <lineage>
        <taxon>Eukaryota</taxon>
        <taxon>Metazoa</taxon>
        <taxon>Chordata</taxon>
        <taxon>Craniata</taxon>
        <taxon>Vertebrata</taxon>
        <taxon>Euteleostomi</taxon>
        <taxon>Actinopterygii</taxon>
        <taxon>Neopterygii</taxon>
        <taxon>Teleostei</taxon>
        <taxon>Ostariophysi</taxon>
        <taxon>Siluriformes</taxon>
        <taxon>Ictaluridae</taxon>
        <taxon>Ictalurus</taxon>
    </lineage>
</organism>
<reference evidence="7" key="1">
    <citation type="journal article" date="2016" name="Nat. Commun.">
        <title>The channel catfish genome sequence provides insights into the evolution of scale formation in teleosts.</title>
        <authorList>
            <person name="Liu Z."/>
            <person name="Liu S."/>
            <person name="Yao J."/>
            <person name="Bao L."/>
            <person name="Zhang J."/>
            <person name="Li Y."/>
            <person name="Jiang C."/>
            <person name="Sun L."/>
            <person name="Wang R."/>
            <person name="Zhang Y."/>
            <person name="Zhou T."/>
            <person name="Zeng Q."/>
            <person name="Fu Q."/>
            <person name="Gao S."/>
            <person name="Li N."/>
            <person name="Koren S."/>
            <person name="Jiang Y."/>
            <person name="Zimin A."/>
            <person name="Xu P."/>
            <person name="Phillippy A.M."/>
            <person name="Geng X."/>
            <person name="Song L."/>
            <person name="Sun F."/>
            <person name="Li C."/>
            <person name="Wang X."/>
            <person name="Chen A."/>
            <person name="Jin Y."/>
            <person name="Yuan Z."/>
            <person name="Yang Y."/>
            <person name="Tan S."/>
            <person name="Peatman E."/>
            <person name="Lu J."/>
            <person name="Qin Z."/>
            <person name="Dunham R."/>
            <person name="Li Z."/>
            <person name="Sonstegard T."/>
            <person name="Feng J."/>
            <person name="Danzmann R.G."/>
            <person name="Schroeder S."/>
            <person name="Scheffler B."/>
            <person name="Duke M.V."/>
            <person name="Ballard L."/>
            <person name="Kucuktas H."/>
            <person name="Kaltenboeck L."/>
            <person name="Liu H."/>
            <person name="Armbruster J."/>
            <person name="Xie Y."/>
            <person name="Kirby M.L."/>
            <person name="Tian Y."/>
            <person name="Flanagan M.E."/>
            <person name="Mu W."/>
            <person name="Waldbieser G.C."/>
        </authorList>
    </citation>
    <scope>NUCLEOTIDE SEQUENCE [LARGE SCALE GENOMIC DNA]</scope>
    <source>
        <strain evidence="7">SDA103</strain>
    </source>
</reference>
<feature type="transmembrane region" description="Helical" evidence="5">
    <location>
        <begin position="386"/>
        <end position="407"/>
    </location>
</feature>
<dbReference type="Pfam" id="PF07782">
    <property type="entry name" value="DC_STAMP"/>
    <property type="match status" value="1"/>
</dbReference>
<gene>
    <name evidence="8" type="primary">LOC108256538</name>
</gene>
<evidence type="ECO:0000256" key="5">
    <source>
        <dbReference type="SAM" id="Phobius"/>
    </source>
</evidence>
<dbReference type="RefSeq" id="XP_017308997.2">
    <property type="nucleotide sequence ID" value="XM_017453508.3"/>
</dbReference>
<feature type="transmembrane region" description="Helical" evidence="5">
    <location>
        <begin position="222"/>
        <end position="239"/>
    </location>
</feature>
<name>A0A2D0PSK6_ICTPU</name>
<feature type="transmembrane region" description="Helical" evidence="5">
    <location>
        <begin position="106"/>
        <end position="123"/>
    </location>
</feature>
<comment type="subcellular location">
    <subcellularLocation>
        <location evidence="1">Membrane</location>
        <topology evidence="1">Multi-pass membrane protein</topology>
    </subcellularLocation>
</comment>
<protein>
    <submittedName>
        <fullName evidence="8">Dendritic cell-specific transmembrane protein</fullName>
    </submittedName>
</protein>
<dbReference type="InterPro" id="IPR012858">
    <property type="entry name" value="DC_STAMP-like"/>
</dbReference>
<dbReference type="STRING" id="7998.ENSIPUP00000033435"/>
<dbReference type="AlphaFoldDB" id="A0A2D0PSK6"/>
<keyword evidence="3 5" id="KW-1133">Transmembrane helix</keyword>
<dbReference type="PANTHER" id="PTHR21041">
    <property type="entry name" value="DENDRITIC CELL-SPECIFIC TRANSMEMBRANE PROTEIN"/>
    <property type="match status" value="1"/>
</dbReference>
<proteinExistence type="predicted"/>
<feature type="domain" description="Dendritic cell-specific transmembrane protein-like" evidence="6">
    <location>
        <begin position="249"/>
        <end position="435"/>
    </location>
</feature>
<keyword evidence="7" id="KW-1185">Reference proteome</keyword>
<feature type="transmembrane region" description="Helical" evidence="5">
    <location>
        <begin position="302"/>
        <end position="327"/>
    </location>
</feature>
<keyword evidence="2 5" id="KW-0812">Transmembrane</keyword>
<dbReference type="OrthoDB" id="9949280at2759"/>
<evidence type="ECO:0000256" key="4">
    <source>
        <dbReference type="ARBA" id="ARBA00023136"/>
    </source>
</evidence>
<dbReference type="Proteomes" id="UP000221080">
    <property type="component" value="Chromosome 23"/>
</dbReference>
<dbReference type="GeneID" id="108256538"/>
<dbReference type="PANTHER" id="PTHR21041:SF2">
    <property type="entry name" value="DENDRITIC CELL-SPECIFIC TRANSMEMBRANE PROTEIN"/>
    <property type="match status" value="1"/>
</dbReference>
<dbReference type="GO" id="GO:0016020">
    <property type="term" value="C:membrane"/>
    <property type="evidence" value="ECO:0007669"/>
    <property type="project" value="UniProtKB-SubCell"/>
</dbReference>
<evidence type="ECO:0000256" key="3">
    <source>
        <dbReference type="ARBA" id="ARBA00022989"/>
    </source>
</evidence>
<feature type="transmembrane region" description="Helical" evidence="5">
    <location>
        <begin position="70"/>
        <end position="94"/>
    </location>
</feature>
<evidence type="ECO:0000256" key="2">
    <source>
        <dbReference type="ARBA" id="ARBA00022692"/>
    </source>
</evidence>
<keyword evidence="4 5" id="KW-0472">Membrane</keyword>
<feature type="transmembrane region" description="Helical" evidence="5">
    <location>
        <begin position="33"/>
        <end position="58"/>
    </location>
</feature>